<evidence type="ECO:0000313" key="1">
    <source>
        <dbReference type="EMBL" id="GAX12460.1"/>
    </source>
</evidence>
<dbReference type="Proteomes" id="UP000198406">
    <property type="component" value="Unassembled WGS sequence"/>
</dbReference>
<sequence>MPNKKKDTSSSLLLGLIPSHLRTPEQIARWNIRDESPTYMLLRKPTSLEELNKNEYYHQIAIWRDNGALTYVSPGNCIESPREGERYLSLRFGGGGPKLYIVGNRDRDVAQTAAFFIKLEQPTYESSSLTIGTPGCFFDFRAAPARCFERLLEINPFRMFNFYGLTLNVEQSIVIAKSPYVMNVRFSDCSFEDQACGFIDAMQSRNSSSDVLLFEESTGLSDDNLKRLLQLDTMEQLALPCLNKEIAMLPFSAKVNHLDYEISSSSLQEDLLPSMDIVTSELAITIQLGSETNLSENVIAFFRRMAEFTHLVELKILFRFKYGYPGLQESLPEGIVQEIVRVALVNNNLVLLDLSDGGRHIDWAPHMETLCNGLRAHKGLRTLKVTVYDENSSFGPEFTFLRELLTENRNLTVTNENGLFYWGYWQTRKIMKKIYSLNKFYRGSAGLAVEPTKERATLVATALLHRASNNFQRSALLLSDHVDVLYDLIPLARFDDEIHADNCDSRPTRYSMRKRRRST</sequence>
<accession>A0A1Z5JEM9</accession>
<reference evidence="1 2" key="1">
    <citation type="journal article" date="2015" name="Plant Cell">
        <title>Oil accumulation by the oleaginous diatom Fistulifera solaris as revealed by the genome and transcriptome.</title>
        <authorList>
            <person name="Tanaka T."/>
            <person name="Maeda Y."/>
            <person name="Veluchamy A."/>
            <person name="Tanaka M."/>
            <person name="Abida H."/>
            <person name="Marechal E."/>
            <person name="Bowler C."/>
            <person name="Muto M."/>
            <person name="Sunaga Y."/>
            <person name="Tanaka M."/>
            <person name="Yoshino T."/>
            <person name="Taniguchi T."/>
            <person name="Fukuda Y."/>
            <person name="Nemoto M."/>
            <person name="Matsumoto M."/>
            <person name="Wong P.S."/>
            <person name="Aburatani S."/>
            <person name="Fujibuchi W."/>
        </authorList>
    </citation>
    <scope>NUCLEOTIDE SEQUENCE [LARGE SCALE GENOMIC DNA]</scope>
    <source>
        <strain evidence="1 2">JPCC DA0580</strain>
    </source>
</reference>
<evidence type="ECO:0000313" key="2">
    <source>
        <dbReference type="Proteomes" id="UP000198406"/>
    </source>
</evidence>
<comment type="caution">
    <text evidence="1">The sequence shown here is derived from an EMBL/GenBank/DDBJ whole genome shotgun (WGS) entry which is preliminary data.</text>
</comment>
<proteinExistence type="predicted"/>
<keyword evidence="2" id="KW-1185">Reference proteome</keyword>
<dbReference type="AlphaFoldDB" id="A0A1Z5JEM9"/>
<dbReference type="EMBL" id="BDSP01000052">
    <property type="protein sequence ID" value="GAX12460.1"/>
    <property type="molecule type" value="Genomic_DNA"/>
</dbReference>
<protein>
    <submittedName>
        <fullName evidence="1">Uncharacterized protein</fullName>
    </submittedName>
</protein>
<organism evidence="1 2">
    <name type="scientific">Fistulifera solaris</name>
    <name type="common">Oleaginous diatom</name>
    <dbReference type="NCBI Taxonomy" id="1519565"/>
    <lineage>
        <taxon>Eukaryota</taxon>
        <taxon>Sar</taxon>
        <taxon>Stramenopiles</taxon>
        <taxon>Ochrophyta</taxon>
        <taxon>Bacillariophyta</taxon>
        <taxon>Bacillariophyceae</taxon>
        <taxon>Bacillariophycidae</taxon>
        <taxon>Naviculales</taxon>
        <taxon>Naviculaceae</taxon>
        <taxon>Fistulifera</taxon>
    </lineage>
</organism>
<dbReference type="InParanoid" id="A0A1Z5JEM9"/>
<name>A0A1Z5JEM9_FISSO</name>
<gene>
    <name evidence="1" type="ORF">FisN_24Hu034</name>
</gene>